<sequence length="362" mass="39860">MAKIDVHCHAITPKYRQRLIDNGHQNPDGMPAIPPWTPEAHISLMETHNISLSILSITSPGTYLSSPNPTSGSTFAHITRETNTELSQLCATYPSQFRFFASLPLPSVPDSLKEIDYALDVLGAVGFALLSNAQGVYLGDESLDPVMKKLNERNAVVFLHPTSCNMILPSSSPSPSPTAAPSQSDFTSAAKVEVEVVKPLPYPRPVMEFMFDETRVIANLLLSDSLIKYPNITFIMSHCGCTLPSIIDRIGAFISLVHGGSDKSQEYKDLLQKRFFFDLAGIPFPDQIFGLVRMLGGREKARERLLYGSDFPFTPGKAIPGLVARMEKGFENGAENCFGEVGEDVKKEVYEGNARKLFGWEK</sequence>
<accession>A0ABR4D0Q7</accession>
<comment type="caution">
    <text evidence="10">The sequence shown here is derived from an EMBL/GenBank/DDBJ whole genome shotgun (WGS) entry which is preliminary data.</text>
</comment>
<dbReference type="PANTHER" id="PTHR21240">
    <property type="entry name" value="2-AMINO-3-CARBOXYLMUCONATE-6-SEMIALDEHYDE DECARBOXYLASE"/>
    <property type="match status" value="1"/>
</dbReference>
<dbReference type="PANTHER" id="PTHR21240:SF29">
    <property type="entry name" value="AMIDOHYDROLASE-RELATED DOMAIN-CONTAINING PROTEIN"/>
    <property type="match status" value="1"/>
</dbReference>
<dbReference type="InterPro" id="IPR032465">
    <property type="entry name" value="ACMSD"/>
</dbReference>
<dbReference type="InterPro" id="IPR006680">
    <property type="entry name" value="Amidohydro-rel"/>
</dbReference>
<dbReference type="EC" id="4.1.1.52" evidence="7"/>
<evidence type="ECO:0000313" key="11">
    <source>
        <dbReference type="Proteomes" id="UP001595075"/>
    </source>
</evidence>
<keyword evidence="3 8" id="KW-0210">Decarboxylase</keyword>
<evidence type="ECO:0000256" key="8">
    <source>
        <dbReference type="RuleBase" id="RU366045"/>
    </source>
</evidence>
<evidence type="ECO:0000256" key="5">
    <source>
        <dbReference type="ARBA" id="ARBA00023239"/>
    </source>
</evidence>
<reference evidence="10 11" key="1">
    <citation type="journal article" date="2024" name="Commun. Biol.">
        <title>Comparative genomic analysis of thermophilic fungi reveals convergent evolutionary adaptations and gene losses.</title>
        <authorList>
            <person name="Steindorff A.S."/>
            <person name="Aguilar-Pontes M.V."/>
            <person name="Robinson A.J."/>
            <person name="Andreopoulos B."/>
            <person name="LaButti K."/>
            <person name="Kuo A."/>
            <person name="Mondo S."/>
            <person name="Riley R."/>
            <person name="Otillar R."/>
            <person name="Haridas S."/>
            <person name="Lipzen A."/>
            <person name="Grimwood J."/>
            <person name="Schmutz J."/>
            <person name="Clum A."/>
            <person name="Reid I.D."/>
            <person name="Moisan M.C."/>
            <person name="Butler G."/>
            <person name="Nguyen T.T.M."/>
            <person name="Dewar K."/>
            <person name="Conant G."/>
            <person name="Drula E."/>
            <person name="Henrissat B."/>
            <person name="Hansel C."/>
            <person name="Singer S."/>
            <person name="Hutchinson M.I."/>
            <person name="de Vries R.P."/>
            <person name="Natvig D.O."/>
            <person name="Powell A.J."/>
            <person name="Tsang A."/>
            <person name="Grigoriev I.V."/>
        </authorList>
    </citation>
    <scope>NUCLEOTIDE SEQUENCE [LARGE SCALE GENOMIC DNA]</scope>
    <source>
        <strain evidence="10 11">CBS 494.80</strain>
    </source>
</reference>
<dbReference type="Proteomes" id="UP001595075">
    <property type="component" value="Unassembled WGS sequence"/>
</dbReference>
<evidence type="ECO:0000259" key="9">
    <source>
        <dbReference type="Pfam" id="PF04909"/>
    </source>
</evidence>
<keyword evidence="5 8" id="KW-0456">Lyase</keyword>
<dbReference type="SUPFAM" id="SSF51556">
    <property type="entry name" value="Metallo-dependent hydrolases"/>
    <property type="match status" value="1"/>
</dbReference>
<evidence type="ECO:0000256" key="1">
    <source>
        <dbReference type="ARBA" id="ARBA00005871"/>
    </source>
</evidence>
<feature type="domain" description="Amidohydrolase-related" evidence="9">
    <location>
        <begin position="4"/>
        <end position="359"/>
    </location>
</feature>
<evidence type="ECO:0000256" key="7">
    <source>
        <dbReference type="ARBA" id="ARBA00038889"/>
    </source>
</evidence>
<organism evidence="10 11">
    <name type="scientific">Oculimacula yallundae</name>
    <dbReference type="NCBI Taxonomy" id="86028"/>
    <lineage>
        <taxon>Eukaryota</taxon>
        <taxon>Fungi</taxon>
        <taxon>Dikarya</taxon>
        <taxon>Ascomycota</taxon>
        <taxon>Pezizomycotina</taxon>
        <taxon>Leotiomycetes</taxon>
        <taxon>Helotiales</taxon>
        <taxon>Ploettnerulaceae</taxon>
        <taxon>Oculimacula</taxon>
    </lineage>
</organism>
<dbReference type="EMBL" id="JAZHXI010000001">
    <property type="protein sequence ID" value="KAL2075407.1"/>
    <property type="molecule type" value="Genomic_DNA"/>
</dbReference>
<evidence type="ECO:0000256" key="2">
    <source>
        <dbReference type="ARBA" id="ARBA00022723"/>
    </source>
</evidence>
<evidence type="ECO:0000313" key="10">
    <source>
        <dbReference type="EMBL" id="KAL2075407.1"/>
    </source>
</evidence>
<evidence type="ECO:0000256" key="6">
    <source>
        <dbReference type="ARBA" id="ARBA00036832"/>
    </source>
</evidence>
<comment type="catalytic activity">
    <reaction evidence="6">
        <text>6-methylsalicylate + H(+) = 3-methylphenol + CO2</text>
        <dbReference type="Rhea" id="RHEA:23112"/>
        <dbReference type="ChEBI" id="CHEBI:15378"/>
        <dbReference type="ChEBI" id="CHEBI:16526"/>
        <dbReference type="ChEBI" id="CHEBI:17231"/>
        <dbReference type="ChEBI" id="CHEBI:36658"/>
        <dbReference type="EC" id="4.1.1.52"/>
    </reaction>
    <physiologicalReaction direction="left-to-right" evidence="6">
        <dbReference type="Rhea" id="RHEA:23113"/>
    </physiologicalReaction>
</comment>
<comment type="similarity">
    <text evidence="1">Belongs to the metallo-dependent hydrolases superfamily. ACMSD family.</text>
</comment>
<keyword evidence="4" id="KW-0862">Zinc</keyword>
<keyword evidence="2" id="KW-0479">Metal-binding</keyword>
<evidence type="ECO:0000256" key="4">
    <source>
        <dbReference type="ARBA" id="ARBA00022833"/>
    </source>
</evidence>
<dbReference type="Pfam" id="PF04909">
    <property type="entry name" value="Amidohydro_2"/>
    <property type="match status" value="1"/>
</dbReference>
<proteinExistence type="inferred from homology"/>
<evidence type="ECO:0000256" key="3">
    <source>
        <dbReference type="ARBA" id="ARBA00022793"/>
    </source>
</evidence>
<dbReference type="Gene3D" id="3.20.20.140">
    <property type="entry name" value="Metal-dependent hydrolases"/>
    <property type="match status" value="1"/>
</dbReference>
<gene>
    <name evidence="10" type="ORF">VTL71DRAFT_350</name>
</gene>
<name>A0ABR4D0Q7_9HELO</name>
<protein>
    <recommendedName>
        <fullName evidence="7">6-methylsalicylate decarboxylase</fullName>
        <ecNumber evidence="7">4.1.1.52</ecNumber>
    </recommendedName>
</protein>
<dbReference type="InterPro" id="IPR032466">
    <property type="entry name" value="Metal_Hydrolase"/>
</dbReference>
<keyword evidence="11" id="KW-1185">Reference proteome</keyword>